<dbReference type="Proteomes" id="UP001346149">
    <property type="component" value="Unassembled WGS sequence"/>
</dbReference>
<gene>
    <name evidence="3" type="ORF">SAY86_030376</name>
</gene>
<evidence type="ECO:0000256" key="1">
    <source>
        <dbReference type="ARBA" id="ARBA00034773"/>
    </source>
</evidence>
<evidence type="ECO:0000313" key="4">
    <source>
        <dbReference type="Proteomes" id="UP001346149"/>
    </source>
</evidence>
<organism evidence="3 4">
    <name type="scientific">Trapa natans</name>
    <name type="common">Water chestnut</name>
    <dbReference type="NCBI Taxonomy" id="22666"/>
    <lineage>
        <taxon>Eukaryota</taxon>
        <taxon>Viridiplantae</taxon>
        <taxon>Streptophyta</taxon>
        <taxon>Embryophyta</taxon>
        <taxon>Tracheophyta</taxon>
        <taxon>Spermatophyta</taxon>
        <taxon>Magnoliopsida</taxon>
        <taxon>eudicotyledons</taxon>
        <taxon>Gunneridae</taxon>
        <taxon>Pentapetalae</taxon>
        <taxon>rosids</taxon>
        <taxon>malvids</taxon>
        <taxon>Myrtales</taxon>
        <taxon>Lythraceae</taxon>
        <taxon>Trapa</taxon>
    </lineage>
</organism>
<accession>A0AAN7RDN5</accession>
<protein>
    <recommendedName>
        <fullName evidence="5">Senescence regulator S40</fullName>
    </recommendedName>
</protein>
<comment type="similarity">
    <text evidence="1">Belongs to the senescence regulator S40 family.</text>
</comment>
<dbReference type="EMBL" id="JAXQNO010000005">
    <property type="protein sequence ID" value="KAK4798050.1"/>
    <property type="molecule type" value="Genomic_DNA"/>
</dbReference>
<name>A0AAN7RDN5_TRANT</name>
<feature type="compositionally biased region" description="Acidic residues" evidence="2">
    <location>
        <begin position="120"/>
        <end position="129"/>
    </location>
</feature>
<evidence type="ECO:0008006" key="5">
    <source>
        <dbReference type="Google" id="ProtNLM"/>
    </source>
</evidence>
<dbReference type="PANTHER" id="PTHR46525">
    <property type="entry name" value="EMB|CAB72159.1"/>
    <property type="match status" value="1"/>
</dbReference>
<feature type="region of interest" description="Disordered" evidence="2">
    <location>
        <begin position="105"/>
        <end position="131"/>
    </location>
</feature>
<comment type="caution">
    <text evidence="3">The sequence shown here is derived from an EMBL/GenBank/DDBJ whole genome shotgun (WGS) entry which is preliminary data.</text>
</comment>
<dbReference type="GO" id="GO:0010150">
    <property type="term" value="P:leaf senescence"/>
    <property type="evidence" value="ECO:0007669"/>
    <property type="project" value="UniProtKB-ARBA"/>
</dbReference>
<evidence type="ECO:0000313" key="3">
    <source>
        <dbReference type="EMBL" id="KAK4798050.1"/>
    </source>
</evidence>
<reference evidence="3 4" key="1">
    <citation type="journal article" date="2023" name="Hortic Res">
        <title>Pangenome of water caltrop reveals structural variations and asymmetric subgenome divergence after allopolyploidization.</title>
        <authorList>
            <person name="Zhang X."/>
            <person name="Chen Y."/>
            <person name="Wang L."/>
            <person name="Yuan Y."/>
            <person name="Fang M."/>
            <person name="Shi L."/>
            <person name="Lu R."/>
            <person name="Comes H.P."/>
            <person name="Ma Y."/>
            <person name="Chen Y."/>
            <person name="Huang G."/>
            <person name="Zhou Y."/>
            <person name="Zheng Z."/>
            <person name="Qiu Y."/>
        </authorList>
    </citation>
    <scope>NUCLEOTIDE SEQUENCE [LARGE SCALE GENOMIC DNA]</scope>
    <source>
        <strain evidence="3">F231</strain>
    </source>
</reference>
<dbReference type="PANTHER" id="PTHR46525:SF6">
    <property type="entry name" value="ARABIDOPSIS THALIANA GENOMIC DNA, CHROMOSOME 5, P1 CLONE:MOK16"/>
    <property type="match status" value="1"/>
</dbReference>
<evidence type="ECO:0000256" key="2">
    <source>
        <dbReference type="SAM" id="MobiDB-lite"/>
    </source>
</evidence>
<keyword evidence="4" id="KW-1185">Reference proteome</keyword>
<dbReference type="Pfam" id="PF04520">
    <property type="entry name" value="Senescence_reg"/>
    <property type="match status" value="1"/>
</dbReference>
<feature type="region of interest" description="Disordered" evidence="2">
    <location>
        <begin position="1"/>
        <end position="20"/>
    </location>
</feature>
<sequence>MAASRMIPRGRPFSIGNSFTPTVTAADPTFSHPLRSTSENIFEFDESDIWASTEAATTPSPSASTTKLEFPKKFLLQPRKNSGGATSSSLPVNVPDWSKILKGDYDDHRHRHNCDRELGASEEEDDDEEGSVRIPPHEYLAMRRGASFSVHEGIGRTLKGRDLRRVRNAVWKKVNHSSKGTAGVPGGPADSLIVLRRPDTVNDALAMIVHLRVAR</sequence>
<dbReference type="InterPro" id="IPR007608">
    <property type="entry name" value="Senescence_reg_S40"/>
</dbReference>
<proteinExistence type="inferred from homology"/>
<feature type="compositionally biased region" description="Basic and acidic residues" evidence="2">
    <location>
        <begin position="105"/>
        <end position="119"/>
    </location>
</feature>
<dbReference type="AlphaFoldDB" id="A0AAN7RDN5"/>